<dbReference type="InterPro" id="IPR011009">
    <property type="entry name" value="Kinase-like_dom_sf"/>
</dbReference>
<dbReference type="SUPFAM" id="SSF56112">
    <property type="entry name" value="Protein kinase-like (PK-like)"/>
    <property type="match status" value="1"/>
</dbReference>
<keyword evidence="2" id="KW-1185">Reference proteome</keyword>
<dbReference type="GO" id="GO:0016301">
    <property type="term" value="F:kinase activity"/>
    <property type="evidence" value="ECO:0007669"/>
    <property type="project" value="UniProtKB-KW"/>
</dbReference>
<evidence type="ECO:0000313" key="1">
    <source>
        <dbReference type="EMBL" id="KAF5873560.1"/>
    </source>
</evidence>
<dbReference type="OrthoDB" id="3510233at2759"/>
<dbReference type="EMBL" id="JABFCT010000008">
    <property type="protein sequence ID" value="KAF5873560.1"/>
    <property type="molecule type" value="Genomic_DNA"/>
</dbReference>
<comment type="caution">
    <text evidence="1">The sequence shown here is derived from an EMBL/GenBank/DDBJ whole genome shotgun (WGS) entry which is preliminary data.</text>
</comment>
<evidence type="ECO:0000313" key="2">
    <source>
        <dbReference type="Proteomes" id="UP000531561"/>
    </source>
</evidence>
<reference evidence="1 2" key="1">
    <citation type="journal article" date="2020" name="Phytopathology">
        <title>A high-quality genome resource of Botrytis fragariae, a new and rapidly spreading fungal pathogen causing strawberry gray mold in the U.S.A.</title>
        <authorList>
            <person name="Wu Y."/>
            <person name="Saski C.A."/>
            <person name="Schnabel G."/>
            <person name="Xiao S."/>
            <person name="Hu M."/>
        </authorList>
    </citation>
    <scope>NUCLEOTIDE SEQUENCE [LARGE SCALE GENOMIC DNA]</scope>
    <source>
        <strain evidence="1 2">BVB16</strain>
    </source>
</reference>
<accession>A0A8H6AUD0</accession>
<dbReference type="AlphaFoldDB" id="A0A8H6AUD0"/>
<sequence>MASTNAADLFYLSQVPPTASRNPGSKIFTSMFDKYMVVPSSKDDSVYLVFPVSYTTTLRDDEGKEIDGSFEDSEDWDEIQWAAGVYEHLRGNHPKLLEFKGRDPYGYLLSKSSIGPLTFALHSHPTFTTSPLSLALIYRWAFNTLSALQYLHSRDVVHYEFCSEALWLEPDLSLSMLGLWGAHVGHYCPTTGNQMTDIRLEERFVSFQTDLLDWASWVYGLVTGEGALAVLEGLEGEPNEMEEERRRAMAAKQFPVLGKEMLGAVVGKCWKGEYASSMEAVDELKVFLEKMGFEWEGNGDLVDFDNAPYEYLKVFDNPYLKLDA</sequence>
<keyword evidence="1" id="KW-0418">Kinase</keyword>
<keyword evidence="1" id="KW-0808">Transferase</keyword>
<dbReference type="RefSeq" id="XP_037192506.1">
    <property type="nucleotide sequence ID" value="XM_037335411.1"/>
</dbReference>
<name>A0A8H6AUD0_9HELO</name>
<organism evidence="1 2">
    <name type="scientific">Botrytis fragariae</name>
    <dbReference type="NCBI Taxonomy" id="1964551"/>
    <lineage>
        <taxon>Eukaryota</taxon>
        <taxon>Fungi</taxon>
        <taxon>Dikarya</taxon>
        <taxon>Ascomycota</taxon>
        <taxon>Pezizomycotina</taxon>
        <taxon>Leotiomycetes</taxon>
        <taxon>Helotiales</taxon>
        <taxon>Sclerotiniaceae</taxon>
        <taxon>Botrytis</taxon>
    </lineage>
</organism>
<protein>
    <submittedName>
        <fullName evidence="1">Putative serine threonine protein kinase protein</fullName>
    </submittedName>
</protein>
<proteinExistence type="predicted"/>
<dbReference type="Proteomes" id="UP000531561">
    <property type="component" value="Unassembled WGS sequence"/>
</dbReference>
<dbReference type="GeneID" id="59259103"/>
<gene>
    <name evidence="1" type="ORF">Bfra_005023</name>
</gene>